<evidence type="ECO:0000313" key="1">
    <source>
        <dbReference type="EMBL" id="VAX18579.1"/>
    </source>
</evidence>
<name>A0A3B1BKU3_9ZZZZ</name>
<protein>
    <submittedName>
        <fullName evidence="1">Uncharacterized protein</fullName>
    </submittedName>
</protein>
<reference evidence="1" key="1">
    <citation type="submission" date="2018-06" db="EMBL/GenBank/DDBJ databases">
        <authorList>
            <person name="Zhirakovskaya E."/>
        </authorList>
    </citation>
    <scope>NUCLEOTIDE SEQUENCE</scope>
</reference>
<dbReference type="EMBL" id="UOGB01000117">
    <property type="protein sequence ID" value="VAX18579.1"/>
    <property type="molecule type" value="Genomic_DNA"/>
</dbReference>
<dbReference type="AlphaFoldDB" id="A0A3B1BKU3"/>
<sequence length="79" mass="8646">MAFHILADNSRRFFGRCVVLNGVYAAKPAYESGAFDNETVILSISPAPNLTQRLKGEAILDRPCGPSSIALIHQSEERN</sequence>
<accession>A0A3B1BKU3</accession>
<proteinExistence type="predicted"/>
<organism evidence="1">
    <name type="scientific">hydrothermal vent metagenome</name>
    <dbReference type="NCBI Taxonomy" id="652676"/>
    <lineage>
        <taxon>unclassified sequences</taxon>
        <taxon>metagenomes</taxon>
        <taxon>ecological metagenomes</taxon>
    </lineage>
</organism>
<gene>
    <name evidence="1" type="ORF">MNBD_NITROSPINAE03-1392</name>
</gene>